<gene>
    <name evidence="2" type="ORF">ODALV1_LOCUS13582</name>
</gene>
<accession>A0ABP1QT07</accession>
<keyword evidence="3" id="KW-1185">Reference proteome</keyword>
<protein>
    <submittedName>
        <fullName evidence="2">Uncharacterized protein</fullName>
    </submittedName>
</protein>
<evidence type="ECO:0000313" key="2">
    <source>
        <dbReference type="EMBL" id="CAL8109673.1"/>
    </source>
</evidence>
<feature type="region of interest" description="Disordered" evidence="1">
    <location>
        <begin position="159"/>
        <end position="179"/>
    </location>
</feature>
<reference evidence="2 3" key="1">
    <citation type="submission" date="2024-08" db="EMBL/GenBank/DDBJ databases">
        <authorList>
            <person name="Cucini C."/>
            <person name="Frati F."/>
        </authorList>
    </citation>
    <scope>NUCLEOTIDE SEQUENCE [LARGE SCALE GENOMIC DNA]</scope>
</reference>
<feature type="region of interest" description="Disordered" evidence="1">
    <location>
        <begin position="1"/>
        <end position="48"/>
    </location>
</feature>
<dbReference type="EMBL" id="CAXLJM020000041">
    <property type="protein sequence ID" value="CAL8109673.1"/>
    <property type="molecule type" value="Genomic_DNA"/>
</dbReference>
<proteinExistence type="predicted"/>
<dbReference type="Proteomes" id="UP001642540">
    <property type="component" value="Unassembled WGS sequence"/>
</dbReference>
<sequence length="179" mass="20276">MGGRQSTNEKNEDDCEEYSDGYDEESDEDDYEECDGESMNEVDTKTRLDDNLHQQEILKIQCTEKENQRMNNLALKETEFEHIRLMDCQDRMHVILKDTFSKVQNVTAPEAALSACVLQSVQAGKPVDKDVLLAVTSKLPAPPPAGIDRIVDRIMEMQSDEEEDEESFTDHGTSLTIVT</sequence>
<comment type="caution">
    <text evidence="2">The sequence shown here is derived from an EMBL/GenBank/DDBJ whole genome shotgun (WGS) entry which is preliminary data.</text>
</comment>
<name>A0ABP1QT07_9HEXA</name>
<feature type="compositionally biased region" description="Polar residues" evidence="1">
    <location>
        <begin position="170"/>
        <end position="179"/>
    </location>
</feature>
<organism evidence="2 3">
    <name type="scientific">Orchesella dallaii</name>
    <dbReference type="NCBI Taxonomy" id="48710"/>
    <lineage>
        <taxon>Eukaryota</taxon>
        <taxon>Metazoa</taxon>
        <taxon>Ecdysozoa</taxon>
        <taxon>Arthropoda</taxon>
        <taxon>Hexapoda</taxon>
        <taxon>Collembola</taxon>
        <taxon>Entomobryomorpha</taxon>
        <taxon>Entomobryoidea</taxon>
        <taxon>Orchesellidae</taxon>
        <taxon>Orchesellinae</taxon>
        <taxon>Orchesella</taxon>
    </lineage>
</organism>
<evidence type="ECO:0000313" key="3">
    <source>
        <dbReference type="Proteomes" id="UP001642540"/>
    </source>
</evidence>
<evidence type="ECO:0000256" key="1">
    <source>
        <dbReference type="SAM" id="MobiDB-lite"/>
    </source>
</evidence>
<feature type="compositionally biased region" description="Acidic residues" evidence="1">
    <location>
        <begin position="11"/>
        <end position="40"/>
    </location>
</feature>